<organism evidence="1">
    <name type="scientific">marine metagenome</name>
    <dbReference type="NCBI Taxonomy" id="408172"/>
    <lineage>
        <taxon>unclassified sequences</taxon>
        <taxon>metagenomes</taxon>
        <taxon>ecological metagenomes</taxon>
    </lineage>
</organism>
<feature type="non-terminal residue" evidence="1">
    <location>
        <position position="26"/>
    </location>
</feature>
<dbReference type="AlphaFoldDB" id="A0A383EJW9"/>
<sequence>MDNKIDCDVVPANIDEELVKESLLKE</sequence>
<evidence type="ECO:0000313" key="1">
    <source>
        <dbReference type="EMBL" id="SVE56939.1"/>
    </source>
</evidence>
<name>A0A383EJW9_9ZZZZ</name>
<reference evidence="1" key="1">
    <citation type="submission" date="2018-05" db="EMBL/GenBank/DDBJ databases">
        <authorList>
            <person name="Lanie J.A."/>
            <person name="Ng W.-L."/>
            <person name="Kazmierczak K.M."/>
            <person name="Andrzejewski T.M."/>
            <person name="Davidsen T.M."/>
            <person name="Wayne K.J."/>
            <person name="Tettelin H."/>
            <person name="Glass J.I."/>
            <person name="Rusch D."/>
            <person name="Podicherti R."/>
            <person name="Tsui H.-C.T."/>
            <person name="Winkler M.E."/>
        </authorList>
    </citation>
    <scope>NUCLEOTIDE SEQUENCE</scope>
</reference>
<protein>
    <submittedName>
        <fullName evidence="1">Uncharacterized protein</fullName>
    </submittedName>
</protein>
<dbReference type="EMBL" id="UINC01226449">
    <property type="protein sequence ID" value="SVE56939.1"/>
    <property type="molecule type" value="Genomic_DNA"/>
</dbReference>
<accession>A0A383EJW9</accession>
<gene>
    <name evidence="1" type="ORF">METZ01_LOCUS509793</name>
</gene>
<proteinExistence type="predicted"/>